<keyword evidence="3" id="KW-1185">Reference proteome</keyword>
<accession>A0A8T0MVE5</accession>
<name>A0A8T0MVE5_PANVG</name>
<sequence>MVRCPPPLGRGATAASSPHSASPFPNQSLSPPGSSLSRSSSARRLVPSTARSSTSREGARRPLLRREEARRPPQGGPTTRGLAGRREGNPPRPSSSSSAARLDRALHPAPLAPAVPAPADHHGLHPGGICCCGRRGIFEWRRRCKRMRSEATREARLLCLPEGRQAGGCQGALLLESP</sequence>
<proteinExistence type="predicted"/>
<organism evidence="2 3">
    <name type="scientific">Panicum virgatum</name>
    <name type="common">Blackwell switchgrass</name>
    <dbReference type="NCBI Taxonomy" id="38727"/>
    <lineage>
        <taxon>Eukaryota</taxon>
        <taxon>Viridiplantae</taxon>
        <taxon>Streptophyta</taxon>
        <taxon>Embryophyta</taxon>
        <taxon>Tracheophyta</taxon>
        <taxon>Spermatophyta</taxon>
        <taxon>Magnoliopsida</taxon>
        <taxon>Liliopsida</taxon>
        <taxon>Poales</taxon>
        <taxon>Poaceae</taxon>
        <taxon>PACMAD clade</taxon>
        <taxon>Panicoideae</taxon>
        <taxon>Panicodae</taxon>
        <taxon>Paniceae</taxon>
        <taxon>Panicinae</taxon>
        <taxon>Panicum</taxon>
        <taxon>Panicum sect. Hiantes</taxon>
    </lineage>
</organism>
<dbReference type="EMBL" id="CM029054">
    <property type="protein sequence ID" value="KAG2540092.1"/>
    <property type="molecule type" value="Genomic_DNA"/>
</dbReference>
<evidence type="ECO:0000256" key="1">
    <source>
        <dbReference type="SAM" id="MobiDB-lite"/>
    </source>
</evidence>
<feature type="compositionally biased region" description="Basic and acidic residues" evidence="1">
    <location>
        <begin position="57"/>
        <end position="71"/>
    </location>
</feature>
<reference evidence="2" key="1">
    <citation type="submission" date="2020-05" db="EMBL/GenBank/DDBJ databases">
        <title>WGS assembly of Panicum virgatum.</title>
        <authorList>
            <person name="Lovell J.T."/>
            <person name="Jenkins J."/>
            <person name="Shu S."/>
            <person name="Juenger T.E."/>
            <person name="Schmutz J."/>
        </authorList>
    </citation>
    <scope>NUCLEOTIDE SEQUENCE</scope>
    <source>
        <strain evidence="2">AP13</strain>
    </source>
</reference>
<feature type="region of interest" description="Disordered" evidence="1">
    <location>
        <begin position="1"/>
        <end position="104"/>
    </location>
</feature>
<evidence type="ECO:0000313" key="3">
    <source>
        <dbReference type="Proteomes" id="UP000823388"/>
    </source>
</evidence>
<evidence type="ECO:0000313" key="2">
    <source>
        <dbReference type="EMBL" id="KAG2540092.1"/>
    </source>
</evidence>
<feature type="compositionally biased region" description="Low complexity" evidence="1">
    <location>
        <begin position="12"/>
        <end position="48"/>
    </location>
</feature>
<protein>
    <submittedName>
        <fullName evidence="2">Uncharacterized protein</fullName>
    </submittedName>
</protein>
<dbReference type="Proteomes" id="UP000823388">
    <property type="component" value="Chromosome 9N"/>
</dbReference>
<dbReference type="AlphaFoldDB" id="A0A8T0MVE5"/>
<gene>
    <name evidence="2" type="ORF">PVAP13_9NG528214</name>
</gene>
<comment type="caution">
    <text evidence="2">The sequence shown here is derived from an EMBL/GenBank/DDBJ whole genome shotgun (WGS) entry which is preliminary data.</text>
</comment>